<dbReference type="eggNOG" id="ENOG5033GS0">
    <property type="taxonomic scope" value="Bacteria"/>
</dbReference>
<proteinExistence type="predicted"/>
<dbReference type="GO" id="GO:0003879">
    <property type="term" value="F:ATP phosphoribosyltransferase activity"/>
    <property type="evidence" value="ECO:0007669"/>
    <property type="project" value="UniProtKB-EC"/>
</dbReference>
<gene>
    <name evidence="2" type="primary">hisG</name>
    <name evidence="2" type="ORF">PTD2_02251</name>
</gene>
<organism evidence="2 3">
    <name type="scientific">Pseudoalteromonas tunicata D2</name>
    <dbReference type="NCBI Taxonomy" id="87626"/>
    <lineage>
        <taxon>Bacteria</taxon>
        <taxon>Pseudomonadati</taxon>
        <taxon>Pseudomonadota</taxon>
        <taxon>Gammaproteobacteria</taxon>
        <taxon>Alteromonadales</taxon>
        <taxon>Pseudoalteromonadaceae</taxon>
        <taxon>Pseudoalteromonas</taxon>
    </lineage>
</organism>
<reference evidence="2 3" key="1">
    <citation type="submission" date="2006-02" db="EMBL/GenBank/DDBJ databases">
        <authorList>
            <person name="Moran M.A."/>
            <person name="Kjelleberg S."/>
            <person name="Egan S."/>
            <person name="Saunders N."/>
            <person name="Thomas T."/>
            <person name="Ferriera S."/>
            <person name="Johnson J."/>
            <person name="Kravitz S."/>
            <person name="Halpern A."/>
            <person name="Remington K."/>
            <person name="Beeson K."/>
            <person name="Tran B."/>
            <person name="Rogers Y.-H."/>
            <person name="Friedman R."/>
            <person name="Venter J.C."/>
        </authorList>
    </citation>
    <scope>NUCLEOTIDE SEQUENCE [LARGE SCALE GENOMIC DNA]</scope>
    <source>
        <strain evidence="2 3">D2</strain>
    </source>
</reference>
<dbReference type="HOGENOM" id="CLU_2754903_0_0_6"/>
<dbReference type="EMBL" id="AAOH01000001">
    <property type="protein sequence ID" value="EAR30353.1"/>
    <property type="molecule type" value="Genomic_DNA"/>
</dbReference>
<evidence type="ECO:0000313" key="2">
    <source>
        <dbReference type="EMBL" id="EAR30353.1"/>
    </source>
</evidence>
<keyword evidence="3" id="KW-1185">Reference proteome</keyword>
<protein>
    <submittedName>
        <fullName evidence="2">ATP phosphoribosyltransferase</fullName>
        <ecNumber evidence="2">2.4.2.17</ecNumber>
    </submittedName>
</protein>
<dbReference type="STRING" id="87626.PTD2_02251"/>
<name>A4C471_9GAMM</name>
<dbReference type="AlphaFoldDB" id="A4C471"/>
<evidence type="ECO:0000256" key="1">
    <source>
        <dbReference type="SAM" id="MobiDB-lite"/>
    </source>
</evidence>
<evidence type="ECO:0000313" key="3">
    <source>
        <dbReference type="Proteomes" id="UP000006201"/>
    </source>
</evidence>
<keyword evidence="2" id="KW-0808">Transferase</keyword>
<dbReference type="RefSeq" id="WP_009836651.1">
    <property type="nucleotide sequence ID" value="NZ_AAOH01000001.1"/>
</dbReference>
<dbReference type="OrthoDB" id="6315437at2"/>
<comment type="caution">
    <text evidence="2">The sequence shown here is derived from an EMBL/GenBank/DDBJ whole genome shotgun (WGS) entry which is preliminary data.</text>
</comment>
<accession>A4C471</accession>
<feature type="region of interest" description="Disordered" evidence="1">
    <location>
        <begin position="43"/>
        <end position="70"/>
    </location>
</feature>
<sequence>MDAILPFLPRIAHITPSERRSIYVAGVKDAKIRKINKELKRLEEQKLSGEKSEKPTEDEDESDSHLDIWV</sequence>
<feature type="compositionally biased region" description="Basic and acidic residues" evidence="1">
    <location>
        <begin position="43"/>
        <end position="55"/>
    </location>
</feature>
<keyword evidence="2" id="KW-0328">Glycosyltransferase</keyword>
<dbReference type="Proteomes" id="UP000006201">
    <property type="component" value="Unassembled WGS sequence"/>
</dbReference>
<dbReference type="EC" id="2.4.2.17" evidence="2"/>